<name>A0A915HKF2_ROMCU</name>
<evidence type="ECO:0000313" key="1">
    <source>
        <dbReference type="Proteomes" id="UP000887565"/>
    </source>
</evidence>
<dbReference type="AlphaFoldDB" id="A0A915HKF2"/>
<accession>A0A915HKF2</accession>
<keyword evidence="1" id="KW-1185">Reference proteome</keyword>
<dbReference type="WBParaSite" id="nRc.2.0.1.t01935-RA">
    <property type="protein sequence ID" value="nRc.2.0.1.t01935-RA"/>
    <property type="gene ID" value="nRc.2.0.1.g01935"/>
</dbReference>
<protein>
    <submittedName>
        <fullName evidence="2">Uncharacterized protein</fullName>
    </submittedName>
</protein>
<organism evidence="1 2">
    <name type="scientific">Romanomermis culicivorax</name>
    <name type="common">Nematode worm</name>
    <dbReference type="NCBI Taxonomy" id="13658"/>
    <lineage>
        <taxon>Eukaryota</taxon>
        <taxon>Metazoa</taxon>
        <taxon>Ecdysozoa</taxon>
        <taxon>Nematoda</taxon>
        <taxon>Enoplea</taxon>
        <taxon>Dorylaimia</taxon>
        <taxon>Mermithida</taxon>
        <taxon>Mermithoidea</taxon>
        <taxon>Mermithidae</taxon>
        <taxon>Romanomermis</taxon>
    </lineage>
</organism>
<reference evidence="2" key="1">
    <citation type="submission" date="2022-11" db="UniProtKB">
        <authorList>
            <consortium name="WormBaseParasite"/>
        </authorList>
    </citation>
    <scope>IDENTIFICATION</scope>
</reference>
<sequence length="73" mass="8427">MARAFIDMCLEEDSKISEDYVIPVNPTLSKEFLPALMNDLNFGGSWDFDPKTIKFGLRPYFQKSWENVVGCME</sequence>
<proteinExistence type="predicted"/>
<dbReference type="Proteomes" id="UP000887565">
    <property type="component" value="Unplaced"/>
</dbReference>
<evidence type="ECO:0000313" key="2">
    <source>
        <dbReference type="WBParaSite" id="nRc.2.0.1.t01935-RA"/>
    </source>
</evidence>